<dbReference type="Pfam" id="PF00319">
    <property type="entry name" value="SRF-TF"/>
    <property type="match status" value="1"/>
</dbReference>
<evidence type="ECO:0000256" key="2">
    <source>
        <dbReference type="ARBA" id="ARBA00023015"/>
    </source>
</evidence>
<evidence type="ECO:0000256" key="1">
    <source>
        <dbReference type="ARBA" id="ARBA00004123"/>
    </source>
</evidence>
<comment type="subcellular location">
    <subcellularLocation>
        <location evidence="1">Nucleus</location>
    </subcellularLocation>
</comment>
<dbReference type="Gene3D" id="3.40.1810.10">
    <property type="entry name" value="Transcription factor, MADS-box"/>
    <property type="match status" value="1"/>
</dbReference>
<feature type="domain" description="MADS-box" evidence="6">
    <location>
        <begin position="1"/>
        <end position="50"/>
    </location>
</feature>
<dbReference type="AlphaFoldDB" id="A0A067DE06"/>
<dbReference type="CDD" id="cd00266">
    <property type="entry name" value="MADS_SRF_like"/>
    <property type="match status" value="1"/>
</dbReference>
<dbReference type="Proteomes" id="UP000027120">
    <property type="component" value="Unassembled WGS sequence"/>
</dbReference>
<keyword evidence="5" id="KW-0539">Nucleus</keyword>
<evidence type="ECO:0000256" key="4">
    <source>
        <dbReference type="ARBA" id="ARBA00023163"/>
    </source>
</evidence>
<dbReference type="InterPro" id="IPR033897">
    <property type="entry name" value="SRF-like_MADS-box"/>
</dbReference>
<dbReference type="GO" id="GO:0045944">
    <property type="term" value="P:positive regulation of transcription by RNA polymerase II"/>
    <property type="evidence" value="ECO:0007669"/>
    <property type="project" value="InterPro"/>
</dbReference>
<dbReference type="EMBL" id="KK792749">
    <property type="protein sequence ID" value="KDO36881.1"/>
    <property type="molecule type" value="Genomic_DNA"/>
</dbReference>
<protein>
    <recommendedName>
        <fullName evidence="6">MADS-box domain-containing protein</fullName>
    </recommendedName>
</protein>
<dbReference type="InterPro" id="IPR036879">
    <property type="entry name" value="TF_MADSbox_sf"/>
</dbReference>
<dbReference type="GO" id="GO:0005634">
    <property type="term" value="C:nucleus"/>
    <property type="evidence" value="ECO:0007669"/>
    <property type="project" value="UniProtKB-SubCell"/>
</dbReference>
<dbReference type="GO" id="GO:0046983">
    <property type="term" value="F:protein dimerization activity"/>
    <property type="evidence" value="ECO:0007669"/>
    <property type="project" value="InterPro"/>
</dbReference>
<name>A0A067DE06_CITSI</name>
<sequence length="177" mass="20411">MGRRRVQHELISKESVRKVTFKKRRAGLKKKLSELTTLCGVTACAIICASFDHQPEIWPSPAEAVRVLDKFNNFPIKRRGKYMMNQNTFLSKKISNLFERMRKERKKNRGLEMDLMFTQCLAGKDMNNFDCLEDLKDLDHLLKEKIKVIADKIECEMGLKSIPANTDGHNIRPTKGG</sequence>
<dbReference type="PaxDb" id="2711-XP_006473883.1"/>
<proteinExistence type="predicted"/>
<dbReference type="PROSITE" id="PS50066">
    <property type="entry name" value="MADS_BOX_2"/>
    <property type="match status" value="1"/>
</dbReference>
<dbReference type="eggNOG" id="KOG0014">
    <property type="taxonomic scope" value="Eukaryota"/>
</dbReference>
<evidence type="ECO:0000256" key="3">
    <source>
        <dbReference type="ARBA" id="ARBA00023125"/>
    </source>
</evidence>
<keyword evidence="2" id="KW-0805">Transcription regulation</keyword>
<dbReference type="KEGG" id="cit:102617847"/>
<evidence type="ECO:0000313" key="7">
    <source>
        <dbReference type="EMBL" id="KDO36881.1"/>
    </source>
</evidence>
<reference evidence="7 8" key="1">
    <citation type="submission" date="2014-04" db="EMBL/GenBank/DDBJ databases">
        <authorList>
            <consortium name="International Citrus Genome Consortium"/>
            <person name="Gmitter F."/>
            <person name="Chen C."/>
            <person name="Farmerie W."/>
            <person name="Harkins T."/>
            <person name="Desany B."/>
            <person name="Mohiuddin M."/>
            <person name="Kodira C."/>
            <person name="Borodovsky M."/>
            <person name="Lomsadze A."/>
            <person name="Burns P."/>
            <person name="Jenkins J."/>
            <person name="Prochnik S."/>
            <person name="Shu S."/>
            <person name="Chapman J."/>
            <person name="Pitluck S."/>
            <person name="Schmutz J."/>
            <person name="Rokhsar D."/>
        </authorList>
    </citation>
    <scope>NUCLEOTIDE SEQUENCE</scope>
</reference>
<dbReference type="GO" id="GO:0000978">
    <property type="term" value="F:RNA polymerase II cis-regulatory region sequence-specific DNA binding"/>
    <property type="evidence" value="ECO:0000318"/>
    <property type="project" value="GO_Central"/>
</dbReference>
<dbReference type="SMR" id="A0A067DE06"/>
<evidence type="ECO:0000313" key="8">
    <source>
        <dbReference type="Proteomes" id="UP000027120"/>
    </source>
</evidence>
<dbReference type="PRINTS" id="PR00404">
    <property type="entry name" value="MADSDOMAIN"/>
</dbReference>
<keyword evidence="3" id="KW-0238">DNA-binding</keyword>
<evidence type="ECO:0000259" key="6">
    <source>
        <dbReference type="PROSITE" id="PS50066"/>
    </source>
</evidence>
<dbReference type="GO" id="GO:0000981">
    <property type="term" value="F:DNA-binding transcription factor activity, RNA polymerase II-specific"/>
    <property type="evidence" value="ECO:0000318"/>
    <property type="project" value="GO_Central"/>
</dbReference>
<dbReference type="InterPro" id="IPR002100">
    <property type="entry name" value="TF_MADSbox"/>
</dbReference>
<dbReference type="PANTHER" id="PTHR11945">
    <property type="entry name" value="MADS BOX PROTEIN"/>
    <property type="match status" value="1"/>
</dbReference>
<gene>
    <name evidence="7" type="ORF">CISIN_1g040635mg</name>
</gene>
<evidence type="ECO:0000256" key="5">
    <source>
        <dbReference type="ARBA" id="ARBA00023242"/>
    </source>
</evidence>
<dbReference type="PANTHER" id="PTHR11945:SF505">
    <property type="entry name" value="MADS-BOX DOMAIN-CONTAINING PROTEIN"/>
    <property type="match status" value="1"/>
</dbReference>
<dbReference type="SUPFAM" id="SSF55455">
    <property type="entry name" value="SRF-like"/>
    <property type="match status" value="1"/>
</dbReference>
<keyword evidence="4" id="KW-0804">Transcription</keyword>
<organism evidence="7 8">
    <name type="scientific">Citrus sinensis</name>
    <name type="common">Sweet orange</name>
    <name type="synonym">Citrus aurantium var. sinensis</name>
    <dbReference type="NCBI Taxonomy" id="2711"/>
    <lineage>
        <taxon>Eukaryota</taxon>
        <taxon>Viridiplantae</taxon>
        <taxon>Streptophyta</taxon>
        <taxon>Embryophyta</taxon>
        <taxon>Tracheophyta</taxon>
        <taxon>Spermatophyta</taxon>
        <taxon>Magnoliopsida</taxon>
        <taxon>eudicotyledons</taxon>
        <taxon>Gunneridae</taxon>
        <taxon>Pentapetalae</taxon>
        <taxon>rosids</taxon>
        <taxon>malvids</taxon>
        <taxon>Sapindales</taxon>
        <taxon>Rutaceae</taxon>
        <taxon>Aurantioideae</taxon>
        <taxon>Citrus</taxon>
    </lineage>
</organism>
<keyword evidence="8" id="KW-1185">Reference proteome</keyword>
<dbReference type="SMART" id="SM00432">
    <property type="entry name" value="MADS"/>
    <property type="match status" value="1"/>
</dbReference>
<accession>A0A067DE06</accession>
<dbReference type="GO" id="GO:0006357">
    <property type="term" value="P:regulation of transcription by RNA polymerase II"/>
    <property type="evidence" value="ECO:0000318"/>
    <property type="project" value="GO_Central"/>
</dbReference>
<dbReference type="STRING" id="2711.A0A067DE06"/>